<name>A0A075A2R8_OPIVI</name>
<evidence type="ECO:0000313" key="3">
    <source>
        <dbReference type="EMBL" id="KER34013.1"/>
    </source>
</evidence>
<feature type="compositionally biased region" description="Low complexity" evidence="1">
    <location>
        <begin position="207"/>
        <end position="226"/>
    </location>
</feature>
<dbReference type="KEGG" id="ovi:T265_12482"/>
<dbReference type="OrthoDB" id="4187154at2759"/>
<organism evidence="3 4">
    <name type="scientific">Opisthorchis viverrini</name>
    <name type="common">Southeast Asian liver fluke</name>
    <dbReference type="NCBI Taxonomy" id="6198"/>
    <lineage>
        <taxon>Eukaryota</taxon>
        <taxon>Metazoa</taxon>
        <taxon>Spiralia</taxon>
        <taxon>Lophotrochozoa</taxon>
        <taxon>Platyhelminthes</taxon>
        <taxon>Trematoda</taxon>
        <taxon>Digenea</taxon>
        <taxon>Opisthorchiida</taxon>
        <taxon>Opisthorchiata</taxon>
        <taxon>Opisthorchiidae</taxon>
        <taxon>Opisthorchis</taxon>
    </lineage>
</organism>
<feature type="domain" description="C2H2-type" evidence="2">
    <location>
        <begin position="77"/>
        <end position="100"/>
    </location>
</feature>
<evidence type="ECO:0000313" key="4">
    <source>
        <dbReference type="Proteomes" id="UP000054324"/>
    </source>
</evidence>
<dbReference type="GeneID" id="20326650"/>
<feature type="compositionally biased region" description="Polar residues" evidence="1">
    <location>
        <begin position="235"/>
        <end position="271"/>
    </location>
</feature>
<feature type="non-terminal residue" evidence="3">
    <location>
        <position position="280"/>
    </location>
</feature>
<dbReference type="STRING" id="6198.A0A075A2R8"/>
<dbReference type="InterPro" id="IPR013087">
    <property type="entry name" value="Znf_C2H2_type"/>
</dbReference>
<accession>A0A075A2R8</accession>
<sequence>MLFLEVWDSRQMDQLHDPILKQYITSMALSNSILKHTSSDNFCVIKNDSALLHPASKTVSLYLTRVPHSQSSYVHVLRCNTCDYLTLNPATLKEHVRNKHPSSLGFWTYSCLQCSSMSTEKSLMEEHLKLYHRQNDGLSGKLIERFHDPTSAEPQNTAVSISGAAIPFDMTGTPSFPGSLTVNLVNAVQSPGKIQTITSSIQSPNKTNVSTLMSSSPSLNGSPPSVASHSAAEAQDNSADDISQKTQPFSSISPCETGAFTSASSVCTVSGSRRRKATTP</sequence>
<gene>
    <name evidence="3" type="ORF">T265_12482</name>
</gene>
<protein>
    <recommendedName>
        <fullName evidence="2">C2H2-type domain-containing protein</fullName>
    </recommendedName>
</protein>
<evidence type="ECO:0000259" key="2">
    <source>
        <dbReference type="SMART" id="SM00355"/>
    </source>
</evidence>
<keyword evidence="4" id="KW-1185">Reference proteome</keyword>
<evidence type="ECO:0000256" key="1">
    <source>
        <dbReference type="SAM" id="MobiDB-lite"/>
    </source>
</evidence>
<feature type="region of interest" description="Disordered" evidence="1">
    <location>
        <begin position="204"/>
        <end position="280"/>
    </location>
</feature>
<proteinExistence type="predicted"/>
<dbReference type="CTD" id="20326650"/>
<dbReference type="SMART" id="SM00355">
    <property type="entry name" value="ZnF_C2H2"/>
    <property type="match status" value="2"/>
</dbReference>
<dbReference type="Proteomes" id="UP000054324">
    <property type="component" value="Unassembled WGS sequence"/>
</dbReference>
<dbReference type="RefSeq" id="XP_009162270.1">
    <property type="nucleotide sequence ID" value="XM_009164006.1"/>
</dbReference>
<dbReference type="AlphaFoldDB" id="A0A075A2R8"/>
<dbReference type="EMBL" id="KL596620">
    <property type="protein sequence ID" value="KER34013.1"/>
    <property type="molecule type" value="Genomic_DNA"/>
</dbReference>
<dbReference type="Gene3D" id="3.30.160.60">
    <property type="entry name" value="Classic Zinc Finger"/>
    <property type="match status" value="1"/>
</dbReference>
<reference evidence="3 4" key="1">
    <citation type="submission" date="2013-11" db="EMBL/GenBank/DDBJ databases">
        <title>Opisthorchis viverrini - life in the bile duct.</title>
        <authorList>
            <person name="Young N.D."/>
            <person name="Nagarajan N."/>
            <person name="Lin S.J."/>
            <person name="Korhonen P.K."/>
            <person name="Jex A.R."/>
            <person name="Hall R.S."/>
            <person name="Safavi-Hemami H."/>
            <person name="Kaewkong W."/>
            <person name="Bertrand D."/>
            <person name="Gao S."/>
            <person name="Seet Q."/>
            <person name="Wongkham S."/>
            <person name="Teh B.T."/>
            <person name="Wongkham C."/>
            <person name="Intapan P.M."/>
            <person name="Maleewong W."/>
            <person name="Yang X."/>
            <person name="Hu M."/>
            <person name="Wang Z."/>
            <person name="Hofmann A."/>
            <person name="Sternberg P.W."/>
            <person name="Tan P."/>
            <person name="Wang J."/>
            <person name="Gasser R.B."/>
        </authorList>
    </citation>
    <scope>NUCLEOTIDE SEQUENCE [LARGE SCALE GENOMIC DNA]</scope>
</reference>
<feature type="domain" description="C2H2-type" evidence="2">
    <location>
        <begin position="109"/>
        <end position="132"/>
    </location>
</feature>